<feature type="compositionally biased region" description="Low complexity" evidence="1">
    <location>
        <begin position="114"/>
        <end position="138"/>
    </location>
</feature>
<reference evidence="2 3" key="1">
    <citation type="journal article" date="2012" name="PLoS Pathog.">
        <title>Diverse lifestyles and strategies of plant pathogenesis encoded in the genomes of eighteen Dothideomycetes fungi.</title>
        <authorList>
            <person name="Ohm R.A."/>
            <person name="Feau N."/>
            <person name="Henrissat B."/>
            <person name="Schoch C.L."/>
            <person name="Horwitz B.A."/>
            <person name="Barry K.W."/>
            <person name="Condon B.J."/>
            <person name="Copeland A.C."/>
            <person name="Dhillon B."/>
            <person name="Glaser F."/>
            <person name="Hesse C.N."/>
            <person name="Kosti I."/>
            <person name="LaButti K."/>
            <person name="Lindquist E.A."/>
            <person name="Lucas S."/>
            <person name="Salamov A.A."/>
            <person name="Bradshaw R.E."/>
            <person name="Ciuffetti L."/>
            <person name="Hamelin R.C."/>
            <person name="Kema G.H.J."/>
            <person name="Lawrence C."/>
            <person name="Scott J.A."/>
            <person name="Spatafora J.W."/>
            <person name="Turgeon B.G."/>
            <person name="de Wit P.J.G.M."/>
            <person name="Zhong S."/>
            <person name="Goodwin S.B."/>
            <person name="Grigoriev I.V."/>
        </authorList>
    </citation>
    <scope>NUCLEOTIDE SEQUENCE [LARGE SCALE GENOMIC DNA]</scope>
    <source>
        <strain evidence="2 3">UAMH 10762</strain>
    </source>
</reference>
<dbReference type="AlphaFoldDB" id="M2LW33"/>
<sequence length="164" mass="18398">MERLTVEMPIAADVQHIHERIPADESILKRMITSCLQYRAKNAYTTPQWQAISEYVYQDEILCKHFGNIEESRYQRRQERQRQRGQDAMQKRWESLASRSQIAGSSPHGVRGRSTVNTGASAATANSNTASGNATSTTVDDKTPDKTRNKGRGVNGRYVPGAED</sequence>
<name>M2LW33_BAUPA</name>
<protein>
    <submittedName>
        <fullName evidence="2">Uncharacterized protein</fullName>
    </submittedName>
</protein>
<dbReference type="GeneID" id="19111397"/>
<dbReference type="HOGENOM" id="CLU_1618700_0_0_1"/>
<organism evidence="2 3">
    <name type="scientific">Baudoinia panamericana (strain UAMH 10762)</name>
    <name type="common">Angels' share fungus</name>
    <name type="synonym">Baudoinia compniacensis (strain UAMH 10762)</name>
    <dbReference type="NCBI Taxonomy" id="717646"/>
    <lineage>
        <taxon>Eukaryota</taxon>
        <taxon>Fungi</taxon>
        <taxon>Dikarya</taxon>
        <taxon>Ascomycota</taxon>
        <taxon>Pezizomycotina</taxon>
        <taxon>Dothideomycetes</taxon>
        <taxon>Dothideomycetidae</taxon>
        <taxon>Mycosphaerellales</taxon>
        <taxon>Teratosphaeriaceae</taxon>
        <taxon>Baudoinia</taxon>
    </lineage>
</organism>
<proteinExistence type="predicted"/>
<evidence type="ECO:0000256" key="1">
    <source>
        <dbReference type="SAM" id="MobiDB-lite"/>
    </source>
</evidence>
<gene>
    <name evidence="2" type="ORF">BAUCODRAFT_31146</name>
</gene>
<dbReference type="KEGG" id="bcom:BAUCODRAFT_31146"/>
<feature type="region of interest" description="Disordered" evidence="1">
    <location>
        <begin position="73"/>
        <end position="164"/>
    </location>
</feature>
<keyword evidence="3" id="KW-1185">Reference proteome</keyword>
<feature type="compositionally biased region" description="Basic and acidic residues" evidence="1">
    <location>
        <begin position="73"/>
        <end position="94"/>
    </location>
</feature>
<dbReference type="RefSeq" id="XP_007673526.1">
    <property type="nucleotide sequence ID" value="XM_007675336.1"/>
</dbReference>
<evidence type="ECO:0000313" key="2">
    <source>
        <dbReference type="EMBL" id="EMC98872.1"/>
    </source>
</evidence>
<feature type="compositionally biased region" description="Basic and acidic residues" evidence="1">
    <location>
        <begin position="139"/>
        <end position="148"/>
    </location>
</feature>
<dbReference type="OrthoDB" id="3905772at2759"/>
<dbReference type="EMBL" id="KB445552">
    <property type="protein sequence ID" value="EMC98872.1"/>
    <property type="molecule type" value="Genomic_DNA"/>
</dbReference>
<dbReference type="Proteomes" id="UP000011761">
    <property type="component" value="Unassembled WGS sequence"/>
</dbReference>
<evidence type="ECO:0000313" key="3">
    <source>
        <dbReference type="Proteomes" id="UP000011761"/>
    </source>
</evidence>
<accession>M2LW33</accession>